<dbReference type="AlphaFoldDB" id="A0A2S9YW94"/>
<protein>
    <submittedName>
        <fullName evidence="1">Uncharacterized protein</fullName>
    </submittedName>
</protein>
<evidence type="ECO:0000313" key="1">
    <source>
        <dbReference type="EMBL" id="PRQ09381.1"/>
    </source>
</evidence>
<dbReference type="EMBL" id="PVNL01000026">
    <property type="protein sequence ID" value="PRQ09381.1"/>
    <property type="molecule type" value="Genomic_DNA"/>
</dbReference>
<evidence type="ECO:0000313" key="2">
    <source>
        <dbReference type="Proteomes" id="UP000238823"/>
    </source>
</evidence>
<gene>
    <name evidence="1" type="ORF">ENSA7_09080</name>
</gene>
<dbReference type="OrthoDB" id="5383229at2"/>
<dbReference type="Proteomes" id="UP000238823">
    <property type="component" value="Unassembled WGS sequence"/>
</dbReference>
<proteinExistence type="predicted"/>
<name>A0A2S9YW94_9BACT</name>
<dbReference type="RefSeq" id="WP_106087972.1">
    <property type="nucleotide sequence ID" value="NZ_PVNL01000026.1"/>
</dbReference>
<reference evidence="1 2" key="1">
    <citation type="submission" date="2018-03" db="EMBL/GenBank/DDBJ databases">
        <title>Draft Genome Sequences of the Obligatory Marine Myxobacteria Enhygromyxa salina SWB007.</title>
        <authorList>
            <person name="Poehlein A."/>
            <person name="Moghaddam J.A."/>
            <person name="Harms H."/>
            <person name="Alanjari M."/>
            <person name="Koenig G.M."/>
            <person name="Daniel R."/>
            <person name="Schaeberle T.F."/>
        </authorList>
    </citation>
    <scope>NUCLEOTIDE SEQUENCE [LARGE SCALE GENOMIC DNA]</scope>
    <source>
        <strain evidence="1 2">SWB007</strain>
    </source>
</reference>
<organism evidence="1 2">
    <name type="scientific">Enhygromyxa salina</name>
    <dbReference type="NCBI Taxonomy" id="215803"/>
    <lineage>
        <taxon>Bacteria</taxon>
        <taxon>Pseudomonadati</taxon>
        <taxon>Myxococcota</taxon>
        <taxon>Polyangia</taxon>
        <taxon>Nannocystales</taxon>
        <taxon>Nannocystaceae</taxon>
        <taxon>Enhygromyxa</taxon>
    </lineage>
</organism>
<sequence length="78" mass="8482">MTEQVIYQSPLMYRILRDGDGLVIEVVVGGIAMSSVRVRLTEDEALAYERDGSRASDKLANAIMASPRFGGRSYPGSS</sequence>
<accession>A0A2S9YW94</accession>
<comment type="caution">
    <text evidence="1">The sequence shown here is derived from an EMBL/GenBank/DDBJ whole genome shotgun (WGS) entry which is preliminary data.</text>
</comment>